<comment type="caution">
    <text evidence="1">The sequence shown here is derived from an EMBL/GenBank/DDBJ whole genome shotgun (WGS) entry which is preliminary data.</text>
</comment>
<sequence>MNALSSRHVAAVVGLIRRASVASDVDCRMRGQRRILLQIVHYIKLT</sequence>
<protein>
    <submittedName>
        <fullName evidence="1">Uncharacterized protein</fullName>
    </submittedName>
</protein>
<organism evidence="1 2">
    <name type="scientific">Escherichia coli MS 85-1</name>
    <dbReference type="NCBI Taxonomy" id="679202"/>
    <lineage>
        <taxon>Bacteria</taxon>
        <taxon>Pseudomonadati</taxon>
        <taxon>Pseudomonadota</taxon>
        <taxon>Gammaproteobacteria</taxon>
        <taxon>Enterobacterales</taxon>
        <taxon>Enterobacteriaceae</taxon>
        <taxon>Escherichia</taxon>
    </lineage>
</organism>
<gene>
    <name evidence="1" type="ORF">HMPREF9350_01476</name>
</gene>
<evidence type="ECO:0000313" key="1">
    <source>
        <dbReference type="EMBL" id="EFU36816.1"/>
    </source>
</evidence>
<dbReference type="EMBL" id="ADWQ01000004">
    <property type="protein sequence ID" value="EFU36816.1"/>
    <property type="molecule type" value="Genomic_DNA"/>
</dbReference>
<name>A0AAN3SGD3_ECOLX</name>
<proteinExistence type="predicted"/>
<dbReference type="AlphaFoldDB" id="A0AAN3SGD3"/>
<evidence type="ECO:0000313" key="2">
    <source>
        <dbReference type="Proteomes" id="UP000005056"/>
    </source>
</evidence>
<accession>A0AAN3SGD3</accession>
<reference evidence="1 2" key="1">
    <citation type="submission" date="2010-09" db="EMBL/GenBank/DDBJ databases">
        <authorList>
            <person name="Weinstock G."/>
            <person name="Sodergren E."/>
            <person name="Clifton S."/>
            <person name="Fulton L."/>
            <person name="Fulton B."/>
            <person name="Courtney L."/>
            <person name="Fronick C."/>
            <person name="Harrison M."/>
            <person name="Strong C."/>
            <person name="Farmer C."/>
            <person name="Delahaunty K."/>
            <person name="Markovic C."/>
            <person name="Hall O."/>
            <person name="Minx P."/>
            <person name="Tomlinson C."/>
            <person name="Mitreva M."/>
            <person name="Hou S."/>
            <person name="Chen J."/>
            <person name="Wollam A."/>
            <person name="Pepin K.H."/>
            <person name="Johnson M."/>
            <person name="Bhonagiri V."/>
            <person name="Zhang X."/>
            <person name="Suruliraj S."/>
            <person name="Warren W."/>
            <person name="Chinwalla A."/>
            <person name="Mardis E.R."/>
            <person name="Wilson R.K."/>
        </authorList>
    </citation>
    <scope>NUCLEOTIDE SEQUENCE [LARGE SCALE GENOMIC DNA]</scope>
    <source>
        <strain evidence="1 2">MS 85-1</strain>
    </source>
</reference>
<dbReference type="Proteomes" id="UP000005056">
    <property type="component" value="Unassembled WGS sequence"/>
</dbReference>